<dbReference type="PANTHER" id="PTHR13802">
    <property type="entry name" value="MUCIN 4-RELATED"/>
    <property type="match status" value="1"/>
</dbReference>
<protein>
    <submittedName>
        <fullName evidence="3">NIDO domain-containing protein</fullName>
    </submittedName>
</protein>
<dbReference type="Pfam" id="PF06119">
    <property type="entry name" value="NIDO"/>
    <property type="match status" value="1"/>
</dbReference>
<accession>A0A914E0N5</accession>
<dbReference type="InterPro" id="IPR003886">
    <property type="entry name" value="NIDO_dom"/>
</dbReference>
<feature type="domain" description="NIDO" evidence="1">
    <location>
        <begin position="58"/>
        <end position="165"/>
    </location>
</feature>
<dbReference type="PROSITE" id="PS51220">
    <property type="entry name" value="NIDO"/>
    <property type="match status" value="1"/>
</dbReference>
<dbReference type="WBParaSite" id="ACRNAN_scaffold4930.g9087.t1">
    <property type="protein sequence ID" value="ACRNAN_scaffold4930.g9087.t1"/>
    <property type="gene ID" value="ACRNAN_scaffold4930.g9087"/>
</dbReference>
<dbReference type="AlphaFoldDB" id="A0A914E0N5"/>
<proteinExistence type="predicted"/>
<keyword evidence="2" id="KW-1185">Reference proteome</keyword>
<dbReference type="InterPro" id="IPR051495">
    <property type="entry name" value="Epithelial_Barrier/Signaling"/>
</dbReference>
<organism evidence="2 3">
    <name type="scientific">Acrobeloides nanus</name>
    <dbReference type="NCBI Taxonomy" id="290746"/>
    <lineage>
        <taxon>Eukaryota</taxon>
        <taxon>Metazoa</taxon>
        <taxon>Ecdysozoa</taxon>
        <taxon>Nematoda</taxon>
        <taxon>Chromadorea</taxon>
        <taxon>Rhabditida</taxon>
        <taxon>Tylenchina</taxon>
        <taxon>Cephalobomorpha</taxon>
        <taxon>Cephaloboidea</taxon>
        <taxon>Cephalobidae</taxon>
        <taxon>Acrobeloides</taxon>
    </lineage>
</organism>
<sequence>MVRSDDNSSFISITPNFTFFGYKQLWVNVNGAITFPTSVSTFTPSCSSLNGTYSIAALFWADVDITMSGHIYYRQSTESELLSKANNEITNAFPYLTNIDINWLFIATWHNVTYYPDNLPDPYYRKRNTFQAILAISGAQSFIIFYYNNITWTTGDASGGNNGLG</sequence>
<reference evidence="3" key="1">
    <citation type="submission" date="2022-11" db="UniProtKB">
        <authorList>
            <consortium name="WormBaseParasite"/>
        </authorList>
    </citation>
    <scope>IDENTIFICATION</scope>
</reference>
<dbReference type="GO" id="GO:0007160">
    <property type="term" value="P:cell-matrix adhesion"/>
    <property type="evidence" value="ECO:0007669"/>
    <property type="project" value="InterPro"/>
</dbReference>
<dbReference type="SMART" id="SM00539">
    <property type="entry name" value="NIDO"/>
    <property type="match status" value="1"/>
</dbReference>
<evidence type="ECO:0000313" key="2">
    <source>
        <dbReference type="Proteomes" id="UP000887540"/>
    </source>
</evidence>
<dbReference type="Proteomes" id="UP000887540">
    <property type="component" value="Unplaced"/>
</dbReference>
<evidence type="ECO:0000259" key="1">
    <source>
        <dbReference type="PROSITE" id="PS51220"/>
    </source>
</evidence>
<dbReference type="PANTHER" id="PTHR13802:SF59">
    <property type="entry name" value="SUSHI DOMAIN-CONTAINING PROTEIN 2"/>
    <property type="match status" value="1"/>
</dbReference>
<evidence type="ECO:0000313" key="3">
    <source>
        <dbReference type="WBParaSite" id="ACRNAN_scaffold4930.g9087.t1"/>
    </source>
</evidence>
<name>A0A914E0N5_9BILA</name>